<sequence>MFLSILSSCYAESDFLRSLPLKLVLGMMTLFISMAAMMVAFCTTFFLSDQHGLVWINVVFTLIVPVLVMYVLLKCPLLLDIIRSTHRTRTLFWPCKRLFDSDATCHV</sequence>
<evidence type="ECO:0000313" key="3">
    <source>
        <dbReference type="Proteomes" id="UP000593564"/>
    </source>
</evidence>
<dbReference type="PANTHER" id="PTHR24177">
    <property type="entry name" value="CASKIN"/>
    <property type="match status" value="1"/>
</dbReference>
<organism evidence="2 3">
    <name type="scientific">Camellia sinensis</name>
    <name type="common">Tea plant</name>
    <name type="synonym">Thea sinensis</name>
    <dbReference type="NCBI Taxonomy" id="4442"/>
    <lineage>
        <taxon>Eukaryota</taxon>
        <taxon>Viridiplantae</taxon>
        <taxon>Streptophyta</taxon>
        <taxon>Embryophyta</taxon>
        <taxon>Tracheophyta</taxon>
        <taxon>Spermatophyta</taxon>
        <taxon>Magnoliopsida</taxon>
        <taxon>eudicotyledons</taxon>
        <taxon>Gunneridae</taxon>
        <taxon>Pentapetalae</taxon>
        <taxon>asterids</taxon>
        <taxon>Ericales</taxon>
        <taxon>Theaceae</taxon>
        <taxon>Camellia</taxon>
    </lineage>
</organism>
<evidence type="ECO:0000256" key="1">
    <source>
        <dbReference type="SAM" id="Phobius"/>
    </source>
</evidence>
<feature type="transmembrane region" description="Helical" evidence="1">
    <location>
        <begin position="23"/>
        <end position="47"/>
    </location>
</feature>
<gene>
    <name evidence="2" type="ORF">HYC85_018993</name>
</gene>
<accession>A0A7J7GZL2</accession>
<name>A0A7J7GZL2_CAMSI</name>
<protein>
    <recommendedName>
        <fullName evidence="4">PGG domain-containing protein</fullName>
    </recommendedName>
</protein>
<dbReference type="PANTHER" id="PTHR24177:SF356">
    <property type="entry name" value="ANKYRIN REPEAT PLANT-LIKE PROTEIN"/>
    <property type="match status" value="1"/>
</dbReference>
<keyword evidence="3" id="KW-1185">Reference proteome</keyword>
<evidence type="ECO:0008006" key="4">
    <source>
        <dbReference type="Google" id="ProtNLM"/>
    </source>
</evidence>
<keyword evidence="1" id="KW-0472">Membrane</keyword>
<comment type="caution">
    <text evidence="2">The sequence shown here is derived from an EMBL/GenBank/DDBJ whole genome shotgun (WGS) entry which is preliminary data.</text>
</comment>
<dbReference type="EMBL" id="JACBKZ010000008">
    <property type="protein sequence ID" value="KAF5944916.1"/>
    <property type="molecule type" value="Genomic_DNA"/>
</dbReference>
<proteinExistence type="predicted"/>
<dbReference type="Proteomes" id="UP000593564">
    <property type="component" value="Unassembled WGS sequence"/>
</dbReference>
<keyword evidence="1" id="KW-0812">Transmembrane</keyword>
<feature type="transmembrane region" description="Helical" evidence="1">
    <location>
        <begin position="53"/>
        <end position="73"/>
    </location>
</feature>
<reference evidence="2 3" key="2">
    <citation type="submission" date="2020-07" db="EMBL/GenBank/DDBJ databases">
        <title>Genome assembly of wild tea tree DASZ reveals pedigree and selection history of tea varieties.</title>
        <authorList>
            <person name="Zhang W."/>
        </authorList>
    </citation>
    <scope>NUCLEOTIDE SEQUENCE [LARGE SCALE GENOMIC DNA]</scope>
    <source>
        <strain evidence="3">cv. G240</strain>
        <tissue evidence="2">Leaf</tissue>
    </source>
</reference>
<reference evidence="3" key="1">
    <citation type="journal article" date="2020" name="Nat. Commun.">
        <title>Genome assembly of wild tea tree DASZ reveals pedigree and selection history of tea varieties.</title>
        <authorList>
            <person name="Zhang W."/>
            <person name="Zhang Y."/>
            <person name="Qiu H."/>
            <person name="Guo Y."/>
            <person name="Wan H."/>
            <person name="Zhang X."/>
            <person name="Scossa F."/>
            <person name="Alseekh S."/>
            <person name="Zhang Q."/>
            <person name="Wang P."/>
            <person name="Xu L."/>
            <person name="Schmidt M.H."/>
            <person name="Jia X."/>
            <person name="Li D."/>
            <person name="Zhu A."/>
            <person name="Guo F."/>
            <person name="Chen W."/>
            <person name="Ni D."/>
            <person name="Usadel B."/>
            <person name="Fernie A.R."/>
            <person name="Wen W."/>
        </authorList>
    </citation>
    <scope>NUCLEOTIDE SEQUENCE [LARGE SCALE GENOMIC DNA]</scope>
    <source>
        <strain evidence="3">cv. G240</strain>
    </source>
</reference>
<keyword evidence="1" id="KW-1133">Transmembrane helix</keyword>
<dbReference type="GO" id="GO:0016020">
    <property type="term" value="C:membrane"/>
    <property type="evidence" value="ECO:0007669"/>
    <property type="project" value="TreeGrafter"/>
</dbReference>
<dbReference type="AlphaFoldDB" id="A0A7J7GZL2"/>
<evidence type="ECO:0000313" key="2">
    <source>
        <dbReference type="EMBL" id="KAF5944916.1"/>
    </source>
</evidence>